<dbReference type="InterPro" id="IPR051152">
    <property type="entry name" value="C.elegans_Orphan_NR"/>
</dbReference>
<dbReference type="InterPro" id="IPR000536">
    <property type="entry name" value="Nucl_hrmn_rcpt_lig-bd"/>
</dbReference>
<evidence type="ECO:0000256" key="1">
    <source>
        <dbReference type="ARBA" id="ARBA00023015"/>
    </source>
</evidence>
<dbReference type="AlphaFoldDB" id="A0A914CW12"/>
<evidence type="ECO:0000256" key="2">
    <source>
        <dbReference type="ARBA" id="ARBA00023163"/>
    </source>
</evidence>
<dbReference type="Pfam" id="PF00104">
    <property type="entry name" value="Hormone_recep"/>
    <property type="match status" value="1"/>
</dbReference>
<keyword evidence="2" id="KW-0804">Transcription</keyword>
<dbReference type="WBParaSite" id="ACRNAN_scaffold1537.g19920.t1">
    <property type="protein sequence ID" value="ACRNAN_scaffold1537.g19920.t1"/>
    <property type="gene ID" value="ACRNAN_scaffold1537.g19920"/>
</dbReference>
<dbReference type="PANTHER" id="PTHR45680">
    <property type="entry name" value="NUCLEAR HORMONE RECEPTOR FAMILY"/>
    <property type="match status" value="1"/>
</dbReference>
<dbReference type="Gene3D" id="1.10.565.10">
    <property type="entry name" value="Retinoid X Receptor"/>
    <property type="match status" value="1"/>
</dbReference>
<evidence type="ECO:0000259" key="4">
    <source>
        <dbReference type="PROSITE" id="PS51843"/>
    </source>
</evidence>
<dbReference type="InterPro" id="IPR035500">
    <property type="entry name" value="NHR-like_dom_sf"/>
</dbReference>
<keyword evidence="3" id="KW-0675">Receptor</keyword>
<proteinExistence type="predicted"/>
<keyword evidence="1" id="KW-0805">Transcription regulation</keyword>
<evidence type="ECO:0000256" key="3">
    <source>
        <dbReference type="ARBA" id="ARBA00023170"/>
    </source>
</evidence>
<dbReference type="PROSITE" id="PS51843">
    <property type="entry name" value="NR_LBD"/>
    <property type="match status" value="1"/>
</dbReference>
<feature type="domain" description="NR LBD" evidence="4">
    <location>
        <begin position="1"/>
        <end position="122"/>
    </location>
</feature>
<accession>A0A914CW12</accession>
<keyword evidence="5" id="KW-1185">Reference proteome</keyword>
<dbReference type="Proteomes" id="UP000887540">
    <property type="component" value="Unplaced"/>
</dbReference>
<dbReference type="SUPFAM" id="SSF48508">
    <property type="entry name" value="Nuclear receptor ligand-binding domain"/>
    <property type="match status" value="1"/>
</dbReference>
<evidence type="ECO:0000313" key="5">
    <source>
        <dbReference type="Proteomes" id="UP000887540"/>
    </source>
</evidence>
<name>A0A914CW12_9BILA</name>
<evidence type="ECO:0000313" key="6">
    <source>
        <dbReference type="WBParaSite" id="ACRNAN_scaffold1537.g19920.t1"/>
    </source>
</evidence>
<organism evidence="5 6">
    <name type="scientific">Acrobeloides nanus</name>
    <dbReference type="NCBI Taxonomy" id="290746"/>
    <lineage>
        <taxon>Eukaryota</taxon>
        <taxon>Metazoa</taxon>
        <taxon>Ecdysozoa</taxon>
        <taxon>Nematoda</taxon>
        <taxon>Chromadorea</taxon>
        <taxon>Rhabditida</taxon>
        <taxon>Tylenchina</taxon>
        <taxon>Cephalobomorpha</taxon>
        <taxon>Cephaloboidea</taxon>
        <taxon>Cephalobidae</taxon>
        <taxon>Acrobeloides</taxon>
    </lineage>
</organism>
<sequence>MIKLLYKPMIELKLTQFELVYLLAQILWSTQEIKDLESSTHDIANNMTDRIATELHNYYVNEEQLENYSPRLIKMLKLIDGSKSLLNHDGQLCRTSLLAVYHYIYWTLHPPETLHPPRAVHPLRTLYPLDTFIH</sequence>
<reference evidence="6" key="1">
    <citation type="submission" date="2022-11" db="UniProtKB">
        <authorList>
            <consortium name="WormBaseParasite"/>
        </authorList>
    </citation>
    <scope>IDENTIFICATION</scope>
</reference>
<protein>
    <submittedName>
        <fullName evidence="6">NR LBD domain-containing protein</fullName>
    </submittedName>
</protein>
<dbReference type="PANTHER" id="PTHR45680:SF29">
    <property type="entry name" value="NUCLEAR HORMONE RECEPTOR FAMILY"/>
    <property type="match status" value="1"/>
</dbReference>